<dbReference type="SUPFAM" id="SSF56281">
    <property type="entry name" value="Metallo-hydrolase/oxidoreductase"/>
    <property type="match status" value="1"/>
</dbReference>
<evidence type="ECO:0000313" key="7">
    <source>
        <dbReference type="EMBL" id="WMN12087.1"/>
    </source>
</evidence>
<evidence type="ECO:0000313" key="8">
    <source>
        <dbReference type="Proteomes" id="UP001230496"/>
    </source>
</evidence>
<dbReference type="PANTHER" id="PTHR42978">
    <property type="entry name" value="QUORUM-QUENCHING LACTONASE YTNP-RELATED-RELATED"/>
    <property type="match status" value="1"/>
</dbReference>
<keyword evidence="4" id="KW-0378">Hydrolase</keyword>
<evidence type="ECO:0000256" key="5">
    <source>
        <dbReference type="ARBA" id="ARBA00022833"/>
    </source>
</evidence>
<dbReference type="Pfam" id="PF00753">
    <property type="entry name" value="Lactamase_B"/>
    <property type="match status" value="1"/>
</dbReference>
<dbReference type="EMBL" id="CP129971">
    <property type="protein sequence ID" value="WMN12087.1"/>
    <property type="molecule type" value="Genomic_DNA"/>
</dbReference>
<comment type="cofactor">
    <cofactor evidence="1">
        <name>Zn(2+)</name>
        <dbReference type="ChEBI" id="CHEBI:29105"/>
    </cofactor>
</comment>
<keyword evidence="8" id="KW-1185">Reference proteome</keyword>
<evidence type="ECO:0000256" key="2">
    <source>
        <dbReference type="ARBA" id="ARBA00007749"/>
    </source>
</evidence>
<proteinExistence type="inferred from homology"/>
<sequence length="312" mass="35198">MSKRKKISLTVIVVAVLTIGTSLTTIVKNSVKPERIAYELPKSSITNKNWKTIFQNTSAIDQFKVLNTGSVKVPLDGMLNTKKLEKDHNLSDEMWVDVFVFMFHHKEKGWFMINSGLDNTFQKDGNIKGLLAKNFIIESKQQEGQNIASQLKKENKDIEGIFFTHLHGDHTAGLPELDSSLPKYVGKGDEYLDIPLLYHSNHLTNESQIIEMDWSKGISKEPFKQVIDIFGDGSFLGIHTPGHSNGHLSYLLMTEAGPKLLTGDASHTKYGFENNIEPGWIDDQKVAENSLSQLINFHKMFPNIEVIYGHQK</sequence>
<reference evidence="7 8" key="1">
    <citation type="submission" date="2023-08" db="EMBL/GenBank/DDBJ databases">
        <title>Comparative genomics and taxonomic characterization of three novel marine species of genus Marivirga.</title>
        <authorList>
            <person name="Muhammad N."/>
            <person name="Kim S.-G."/>
        </authorList>
    </citation>
    <scope>NUCLEOTIDE SEQUENCE [LARGE SCALE GENOMIC DNA]</scope>
    <source>
        <strain evidence="7 8">BDSF4-3</strain>
    </source>
</reference>
<gene>
    <name evidence="7" type="ORF">QYS49_32355</name>
</gene>
<organism evidence="7 8">
    <name type="scientific">Marivirga salinarum</name>
    <dbReference type="NCBI Taxonomy" id="3059078"/>
    <lineage>
        <taxon>Bacteria</taxon>
        <taxon>Pseudomonadati</taxon>
        <taxon>Bacteroidota</taxon>
        <taxon>Cytophagia</taxon>
        <taxon>Cytophagales</taxon>
        <taxon>Marivirgaceae</taxon>
        <taxon>Marivirga</taxon>
    </lineage>
</organism>
<keyword evidence="5" id="KW-0862">Zinc</keyword>
<dbReference type="InterPro" id="IPR051013">
    <property type="entry name" value="MBL_superfamily_lactonases"/>
</dbReference>
<evidence type="ECO:0000259" key="6">
    <source>
        <dbReference type="SMART" id="SM00849"/>
    </source>
</evidence>
<accession>A0AA51NBC4</accession>
<dbReference type="GO" id="GO:0046872">
    <property type="term" value="F:metal ion binding"/>
    <property type="evidence" value="ECO:0007669"/>
    <property type="project" value="UniProtKB-KW"/>
</dbReference>
<name>A0AA51NBC4_9BACT</name>
<protein>
    <submittedName>
        <fullName evidence="7">MBL fold metallo-hydrolase</fullName>
    </submittedName>
</protein>
<dbReference type="AlphaFoldDB" id="A0AA51NBC4"/>
<feature type="domain" description="Metallo-beta-lactamase" evidence="6">
    <location>
        <begin position="97"/>
        <end position="310"/>
    </location>
</feature>
<dbReference type="GO" id="GO:0016787">
    <property type="term" value="F:hydrolase activity"/>
    <property type="evidence" value="ECO:0007669"/>
    <property type="project" value="UniProtKB-KW"/>
</dbReference>
<dbReference type="SMART" id="SM00849">
    <property type="entry name" value="Lactamase_B"/>
    <property type="match status" value="1"/>
</dbReference>
<dbReference type="PANTHER" id="PTHR42978:SF2">
    <property type="entry name" value="102 KBASES UNSTABLE REGION: FROM 1 TO 119443"/>
    <property type="match status" value="1"/>
</dbReference>
<comment type="similarity">
    <text evidence="2">Belongs to the metallo-beta-lactamase superfamily.</text>
</comment>
<dbReference type="InterPro" id="IPR001279">
    <property type="entry name" value="Metallo-B-lactamas"/>
</dbReference>
<dbReference type="RefSeq" id="WP_308349924.1">
    <property type="nucleotide sequence ID" value="NZ_CP129971.1"/>
</dbReference>
<dbReference type="KEGG" id="msaa:QYS49_32355"/>
<evidence type="ECO:0000256" key="1">
    <source>
        <dbReference type="ARBA" id="ARBA00001947"/>
    </source>
</evidence>
<dbReference type="Gene3D" id="3.60.15.10">
    <property type="entry name" value="Ribonuclease Z/Hydroxyacylglutathione hydrolase-like"/>
    <property type="match status" value="1"/>
</dbReference>
<keyword evidence="3" id="KW-0479">Metal-binding</keyword>
<dbReference type="InterPro" id="IPR036866">
    <property type="entry name" value="RibonucZ/Hydroxyglut_hydro"/>
</dbReference>
<dbReference type="Proteomes" id="UP001230496">
    <property type="component" value="Chromosome"/>
</dbReference>
<evidence type="ECO:0000256" key="4">
    <source>
        <dbReference type="ARBA" id="ARBA00022801"/>
    </source>
</evidence>
<evidence type="ECO:0000256" key="3">
    <source>
        <dbReference type="ARBA" id="ARBA00022723"/>
    </source>
</evidence>